<reference evidence="3" key="1">
    <citation type="journal article" date="2019" name="Int. J. Syst. Evol. Microbiol.">
        <title>The Global Catalogue of Microorganisms (GCM) 10K type strain sequencing project: providing services to taxonomists for standard genome sequencing and annotation.</title>
        <authorList>
            <consortium name="The Broad Institute Genomics Platform"/>
            <consortium name="The Broad Institute Genome Sequencing Center for Infectious Disease"/>
            <person name="Wu L."/>
            <person name="Ma J."/>
        </authorList>
    </citation>
    <scope>NUCLEOTIDE SEQUENCE [LARGE SCALE GENOMIC DNA]</scope>
    <source>
        <strain evidence="3">CCUG 62974</strain>
    </source>
</reference>
<protein>
    <submittedName>
        <fullName evidence="2">Sigma factor</fullName>
    </submittedName>
</protein>
<accession>A0ABW3DVV3</accession>
<proteinExistence type="predicted"/>
<dbReference type="SUPFAM" id="SSF88946">
    <property type="entry name" value="Sigma2 domain of RNA polymerase sigma factors"/>
    <property type="match status" value="1"/>
</dbReference>
<dbReference type="Proteomes" id="UP001597024">
    <property type="component" value="Unassembled WGS sequence"/>
</dbReference>
<keyword evidence="3" id="KW-1185">Reference proteome</keyword>
<feature type="non-terminal residue" evidence="2">
    <location>
        <position position="66"/>
    </location>
</feature>
<organism evidence="2 3">
    <name type="scientific">Streptosporangium algeriense</name>
    <dbReference type="NCBI Taxonomy" id="1682748"/>
    <lineage>
        <taxon>Bacteria</taxon>
        <taxon>Bacillati</taxon>
        <taxon>Actinomycetota</taxon>
        <taxon>Actinomycetes</taxon>
        <taxon>Streptosporangiales</taxon>
        <taxon>Streptosporangiaceae</taxon>
        <taxon>Streptosporangium</taxon>
    </lineage>
</organism>
<dbReference type="Gene3D" id="1.10.1740.10">
    <property type="match status" value="1"/>
</dbReference>
<dbReference type="InterPro" id="IPR007627">
    <property type="entry name" value="RNA_pol_sigma70_r2"/>
</dbReference>
<gene>
    <name evidence="2" type="ORF">ACFQ08_25780</name>
</gene>
<sequence>MTAGTGFEDLLRSLAPQVLGTLVRRYDDFGLCEDAVQEALLAAAQQWPVEGVPDNPRGWMTTVASR</sequence>
<evidence type="ECO:0000313" key="3">
    <source>
        <dbReference type="Proteomes" id="UP001597024"/>
    </source>
</evidence>
<feature type="domain" description="RNA polymerase sigma-70 region 2" evidence="1">
    <location>
        <begin position="10"/>
        <end position="65"/>
    </location>
</feature>
<dbReference type="Pfam" id="PF04542">
    <property type="entry name" value="Sigma70_r2"/>
    <property type="match status" value="1"/>
</dbReference>
<comment type="caution">
    <text evidence="2">The sequence shown here is derived from an EMBL/GenBank/DDBJ whole genome shotgun (WGS) entry which is preliminary data.</text>
</comment>
<dbReference type="InterPro" id="IPR013325">
    <property type="entry name" value="RNA_pol_sigma_r2"/>
</dbReference>
<evidence type="ECO:0000313" key="2">
    <source>
        <dbReference type="EMBL" id="MFD0887965.1"/>
    </source>
</evidence>
<evidence type="ECO:0000259" key="1">
    <source>
        <dbReference type="Pfam" id="PF04542"/>
    </source>
</evidence>
<dbReference type="EMBL" id="JBHTHX010001131">
    <property type="protein sequence ID" value="MFD0887965.1"/>
    <property type="molecule type" value="Genomic_DNA"/>
</dbReference>
<dbReference type="PANTHER" id="PTHR47756:SF2">
    <property type="entry name" value="BLL6612 PROTEIN"/>
    <property type="match status" value="1"/>
</dbReference>
<dbReference type="PANTHER" id="PTHR47756">
    <property type="entry name" value="BLL6612 PROTEIN-RELATED"/>
    <property type="match status" value="1"/>
</dbReference>
<name>A0ABW3DVV3_9ACTN</name>